<name>A0A975TTK8_9RHOB</name>
<feature type="transmembrane region" description="Helical" evidence="1">
    <location>
        <begin position="141"/>
        <end position="159"/>
    </location>
</feature>
<dbReference type="Proteomes" id="UP000693972">
    <property type="component" value="Unassembled WGS sequence"/>
</dbReference>
<gene>
    <name evidence="2" type="ORF">KUL25_16500</name>
    <name evidence="3" type="ORF">KUL25_16505</name>
</gene>
<sequence length="536" mass="58216">MRFIAAALILHLVLIQPNHPGAMTWGALWLFPLELPAILLAMIALGETRLTRWVRAALMLVLTVIVVLKTADFVSFNALSRGFNPVADLPLIEALIRLLSGTLGPILTGLVLVGGVLAAGVLAGLIWWATGVWSRVKLRTLGMGVAAVAAVLATGLVIGEVGQTMGRWTLPLTPPGTAFTARVGVERVDLARRTLAELRTFREDVSNDPFTDAEGLFTAVDRDVLIIFVESYGRTSHDTPYYAELHRETLAAYGTRLRDLGLGVQSGFLGSPTHGGQSWLAHSTVSNGMWIDNQVSYRAALASGRETLFHHAANAGLRTAAVMPQITLDWPEAAFMGFEEIVAFEDIGYAGLPFNWVTMPDQFTLSAMDRLLRNGSDPRHLFAQVALISSHAPWVPVPQILPWEDIGDGTVFNEVAASGDTPEVVWRDRERVRFQYRLAVDYALQAVFEYAILHAEDPPLMVVIGDHQAASFIGLDERREVPVHVIGPEHLVAALSEIAPGGGLLPGEETPVVPMDAVRDIVIRAFADAPHQRGAE</sequence>
<keyword evidence="4" id="KW-1185">Reference proteome</keyword>
<dbReference type="EMBL" id="CP078073">
    <property type="protein sequence ID" value="QXL87026.1"/>
    <property type="molecule type" value="Genomic_DNA"/>
</dbReference>
<dbReference type="EMBL" id="JAIMBW010000001">
    <property type="protein sequence ID" value="MBY4894359.1"/>
    <property type="molecule type" value="Genomic_DNA"/>
</dbReference>
<evidence type="ECO:0000313" key="3">
    <source>
        <dbReference type="EMBL" id="QXL87026.1"/>
    </source>
</evidence>
<dbReference type="SUPFAM" id="SSF53649">
    <property type="entry name" value="Alkaline phosphatase-like"/>
    <property type="match status" value="1"/>
</dbReference>
<dbReference type="RefSeq" id="WP_257893936.1">
    <property type="nucleotide sequence ID" value="NZ_JAIMBW010000001.1"/>
</dbReference>
<keyword evidence="1" id="KW-0812">Transmembrane</keyword>
<proteinExistence type="predicted"/>
<dbReference type="InterPro" id="IPR017850">
    <property type="entry name" value="Alkaline_phosphatase_core_sf"/>
</dbReference>
<protein>
    <submittedName>
        <fullName evidence="3">Sulfatase</fullName>
    </submittedName>
</protein>
<dbReference type="Gene3D" id="3.40.720.10">
    <property type="entry name" value="Alkaline Phosphatase, subunit A"/>
    <property type="match status" value="1"/>
</dbReference>
<evidence type="ECO:0000256" key="1">
    <source>
        <dbReference type="SAM" id="Phobius"/>
    </source>
</evidence>
<evidence type="ECO:0000313" key="2">
    <source>
        <dbReference type="EMBL" id="MBY4894359.1"/>
    </source>
</evidence>
<feature type="transmembrane region" description="Helical" evidence="1">
    <location>
        <begin position="106"/>
        <end position="129"/>
    </location>
</feature>
<evidence type="ECO:0000313" key="4">
    <source>
        <dbReference type="Proteomes" id="UP000693972"/>
    </source>
</evidence>
<keyword evidence="1" id="KW-0472">Membrane</keyword>
<feature type="transmembrane region" description="Helical" evidence="1">
    <location>
        <begin position="25"/>
        <end position="45"/>
    </location>
</feature>
<organism evidence="3">
    <name type="scientific">Gymnodinialimonas phycosphaerae</name>
    <dbReference type="NCBI Taxonomy" id="2841589"/>
    <lineage>
        <taxon>Bacteria</taxon>
        <taxon>Pseudomonadati</taxon>
        <taxon>Pseudomonadota</taxon>
        <taxon>Alphaproteobacteria</taxon>
        <taxon>Rhodobacterales</taxon>
        <taxon>Paracoccaceae</taxon>
        <taxon>Gymnodinialimonas</taxon>
    </lineage>
</organism>
<keyword evidence="1" id="KW-1133">Transmembrane helix</keyword>
<reference evidence="3 4" key="1">
    <citation type="submission" date="2021-07" db="EMBL/GenBank/DDBJ databases">
        <title>Karlodiniumbacter phycospheric gen. nov., sp. nov., a phycosphere bacterium isolated from karlodinium veneficum.</title>
        <authorList>
            <person name="Peng Y."/>
            <person name="Jiang L."/>
            <person name="Lee J."/>
        </authorList>
    </citation>
    <scope>NUCLEOTIDE SEQUENCE</scope>
    <source>
        <strain evidence="3 4">N5</strain>
    </source>
</reference>
<dbReference type="AlphaFoldDB" id="A0A975TTK8"/>
<accession>A0A975TTK8</accession>
<feature type="transmembrane region" description="Helical" evidence="1">
    <location>
        <begin position="57"/>
        <end position="79"/>
    </location>
</feature>